<name>A0A7J0BV70_9BACT</name>
<dbReference type="EMBL" id="BLVP01000008">
    <property type="protein sequence ID" value="GFM37600.1"/>
    <property type="molecule type" value="Genomic_DNA"/>
</dbReference>
<reference evidence="1 2" key="1">
    <citation type="submission" date="2020-05" db="EMBL/GenBank/DDBJ databases">
        <title>Draft genome sequence of Desulfovibrio psychrotolerans JS1T.</title>
        <authorList>
            <person name="Ueno A."/>
            <person name="Tamazawa S."/>
            <person name="Tamamura S."/>
            <person name="Murakami T."/>
            <person name="Kiyama T."/>
            <person name="Inomata H."/>
            <person name="Amano Y."/>
            <person name="Miyakawa K."/>
            <person name="Tamaki H."/>
            <person name="Naganuma T."/>
            <person name="Kaneko K."/>
        </authorList>
    </citation>
    <scope>NUCLEOTIDE SEQUENCE [LARGE SCALE GENOMIC DNA]</scope>
    <source>
        <strain evidence="1 2">JS1</strain>
    </source>
</reference>
<accession>A0A7J0BV70</accession>
<evidence type="ECO:0000313" key="2">
    <source>
        <dbReference type="Proteomes" id="UP000503820"/>
    </source>
</evidence>
<dbReference type="AlphaFoldDB" id="A0A7J0BV70"/>
<dbReference type="Proteomes" id="UP000503820">
    <property type="component" value="Unassembled WGS sequence"/>
</dbReference>
<keyword evidence="2" id="KW-1185">Reference proteome</keyword>
<gene>
    <name evidence="1" type="ORF">DSM19430T_22840</name>
</gene>
<comment type="caution">
    <text evidence="1">The sequence shown here is derived from an EMBL/GenBank/DDBJ whole genome shotgun (WGS) entry which is preliminary data.</text>
</comment>
<evidence type="ECO:0000313" key="1">
    <source>
        <dbReference type="EMBL" id="GFM37600.1"/>
    </source>
</evidence>
<protein>
    <submittedName>
        <fullName evidence="1">Uncharacterized protein</fullName>
    </submittedName>
</protein>
<sequence length="60" mass="7216">MSNDWMIQFSLEDQAYIKACENIIKDTSLSLQYRAYAWNNLCIMMTEYGEMPFSWIESYK</sequence>
<organism evidence="1 2">
    <name type="scientific">Desulfovibrio psychrotolerans</name>
    <dbReference type="NCBI Taxonomy" id="415242"/>
    <lineage>
        <taxon>Bacteria</taxon>
        <taxon>Pseudomonadati</taxon>
        <taxon>Thermodesulfobacteriota</taxon>
        <taxon>Desulfovibrionia</taxon>
        <taxon>Desulfovibrionales</taxon>
        <taxon>Desulfovibrionaceae</taxon>
        <taxon>Desulfovibrio</taxon>
    </lineage>
</organism>
<proteinExistence type="predicted"/>